<sequence>MIIISINFRAQFVCLFPRLLDTMKKDSSFRGVTSIPALIWLCLFALCTHAFVPVSTSQSRPNTVGTTSSGFTPPGLSVAVVSSRHHASTTPLYMAAGIGGGSNLLDRFSRVMRGTLNKAVASVEDPEKIIVQAVNDMQADLIKVRTAHADATASRNRLAREKMAIDQQAQEWYGRAQLALRHGNEDLARQALLRREGLQQRAQSMQAELDLQTSTLDKLATAMQTLEGQIQQAMAQKNQLVARAKTAKTTQKVYDMLNGLTAYGKNGSNSMAAWARMEEKVEAMEAAAEASAQYTIAGSSNNKLANDSVEMKFQLLEASSSIDNELEAMKQSLRQSSNKQLPASASVDRFETTLSTQPKERVSVRIPIREGPITY</sequence>
<dbReference type="EMBL" id="HBIM01018989">
    <property type="protein sequence ID" value="CAE0417558.1"/>
    <property type="molecule type" value="Transcribed_RNA"/>
</dbReference>
<gene>
    <name evidence="4" type="ORF">ACOF00016_LOCUS14474</name>
</gene>
<evidence type="ECO:0000256" key="2">
    <source>
        <dbReference type="SAM" id="Coils"/>
    </source>
</evidence>
<evidence type="ECO:0008006" key="5">
    <source>
        <dbReference type="Google" id="ProtNLM"/>
    </source>
</evidence>
<dbReference type="PANTHER" id="PTHR31088">
    <property type="entry name" value="MEMBRANE-ASSOCIATED PROTEIN VIPP1, CHLOROPLASTIC"/>
    <property type="match status" value="1"/>
</dbReference>
<dbReference type="Pfam" id="PF04012">
    <property type="entry name" value="PspA_IM30"/>
    <property type="match status" value="1"/>
</dbReference>
<reference evidence="4" key="1">
    <citation type="submission" date="2021-01" db="EMBL/GenBank/DDBJ databases">
        <authorList>
            <person name="Corre E."/>
            <person name="Pelletier E."/>
            <person name="Niang G."/>
            <person name="Scheremetjew M."/>
            <person name="Finn R."/>
            <person name="Kale V."/>
            <person name="Holt S."/>
            <person name="Cochrane G."/>
            <person name="Meng A."/>
            <person name="Brown T."/>
            <person name="Cohen L."/>
        </authorList>
    </citation>
    <scope>NUCLEOTIDE SEQUENCE</scope>
    <source>
        <strain evidence="4">CCMP127</strain>
    </source>
</reference>
<feature type="transmembrane region" description="Helical" evidence="3">
    <location>
        <begin position="32"/>
        <end position="52"/>
    </location>
</feature>
<keyword evidence="2" id="KW-0175">Coiled coil</keyword>
<protein>
    <recommendedName>
        <fullName evidence="5">PspA/IM30 family protein</fullName>
    </recommendedName>
</protein>
<evidence type="ECO:0000256" key="3">
    <source>
        <dbReference type="SAM" id="Phobius"/>
    </source>
</evidence>
<dbReference type="AlphaFoldDB" id="A0A7S3LAV6"/>
<evidence type="ECO:0000256" key="1">
    <source>
        <dbReference type="ARBA" id="ARBA00043985"/>
    </source>
</evidence>
<keyword evidence="3" id="KW-1133">Transmembrane helix</keyword>
<dbReference type="PANTHER" id="PTHR31088:SF6">
    <property type="entry name" value="PHAGE SHOCK PROTEIN A"/>
    <property type="match status" value="1"/>
</dbReference>
<organism evidence="4">
    <name type="scientific">Amphora coffeiformis</name>
    <dbReference type="NCBI Taxonomy" id="265554"/>
    <lineage>
        <taxon>Eukaryota</taxon>
        <taxon>Sar</taxon>
        <taxon>Stramenopiles</taxon>
        <taxon>Ochrophyta</taxon>
        <taxon>Bacillariophyta</taxon>
        <taxon>Bacillariophyceae</taxon>
        <taxon>Bacillariophycidae</taxon>
        <taxon>Thalassiophysales</taxon>
        <taxon>Catenulaceae</taxon>
        <taxon>Amphora</taxon>
    </lineage>
</organism>
<evidence type="ECO:0000313" key="4">
    <source>
        <dbReference type="EMBL" id="CAE0417558.1"/>
    </source>
</evidence>
<keyword evidence="3" id="KW-0812">Transmembrane</keyword>
<proteinExistence type="inferred from homology"/>
<dbReference type="InterPro" id="IPR007157">
    <property type="entry name" value="PspA_VIPP1"/>
</dbReference>
<keyword evidence="3" id="KW-0472">Membrane</keyword>
<name>A0A7S3LAV6_9STRA</name>
<accession>A0A7S3LAV6</accession>
<comment type="similarity">
    <text evidence="1">Belongs to the PspA/Vipp/IM30 family.</text>
</comment>
<feature type="coiled-coil region" evidence="2">
    <location>
        <begin position="188"/>
        <end position="250"/>
    </location>
</feature>